<dbReference type="InterPro" id="IPR049326">
    <property type="entry name" value="Rhodopsin_dom_fungi"/>
</dbReference>
<evidence type="ECO:0000256" key="3">
    <source>
        <dbReference type="ARBA" id="ARBA00022989"/>
    </source>
</evidence>
<comment type="caution">
    <text evidence="8">The sequence shown here is derived from an EMBL/GenBank/DDBJ whole genome shotgun (WGS) entry which is preliminary data.</text>
</comment>
<evidence type="ECO:0000256" key="5">
    <source>
        <dbReference type="ARBA" id="ARBA00038359"/>
    </source>
</evidence>
<evidence type="ECO:0000256" key="4">
    <source>
        <dbReference type="ARBA" id="ARBA00023136"/>
    </source>
</evidence>
<keyword evidence="9" id="KW-1185">Reference proteome</keyword>
<name>A0ABR0K4G9_9EURO</name>
<evidence type="ECO:0000313" key="9">
    <source>
        <dbReference type="Proteomes" id="UP001345013"/>
    </source>
</evidence>
<comment type="similarity">
    <text evidence="5">Belongs to the SAT4 family.</text>
</comment>
<dbReference type="Proteomes" id="UP001345013">
    <property type="component" value="Unassembled WGS sequence"/>
</dbReference>
<feature type="domain" description="Rhodopsin" evidence="7">
    <location>
        <begin position="5"/>
        <end position="244"/>
    </location>
</feature>
<feature type="transmembrane region" description="Helical" evidence="6">
    <location>
        <begin position="181"/>
        <end position="201"/>
    </location>
</feature>
<dbReference type="PANTHER" id="PTHR33048:SF143">
    <property type="entry name" value="EXTRACELLULAR MEMBRANE PROTEIN CFEM DOMAIN-CONTAINING PROTEIN-RELATED"/>
    <property type="match status" value="1"/>
</dbReference>
<evidence type="ECO:0000313" key="8">
    <source>
        <dbReference type="EMBL" id="KAK5086256.1"/>
    </source>
</evidence>
<reference evidence="8 9" key="1">
    <citation type="submission" date="2023-08" db="EMBL/GenBank/DDBJ databases">
        <title>Black Yeasts Isolated from many extreme environments.</title>
        <authorList>
            <person name="Coleine C."/>
            <person name="Stajich J.E."/>
            <person name="Selbmann L."/>
        </authorList>
    </citation>
    <scope>NUCLEOTIDE SEQUENCE [LARGE SCALE GENOMIC DNA]</scope>
    <source>
        <strain evidence="8 9">CCFEE 5885</strain>
    </source>
</reference>
<gene>
    <name evidence="8" type="ORF">LTR24_006901</name>
</gene>
<feature type="transmembrane region" description="Helical" evidence="6">
    <location>
        <begin position="221"/>
        <end position="244"/>
    </location>
</feature>
<evidence type="ECO:0000256" key="6">
    <source>
        <dbReference type="SAM" id="Phobius"/>
    </source>
</evidence>
<sequence length="318" mass="35955">MFVAARVTARLPALDGTFGLDDWFIVAAWVLSMGFTIILNMLSYSGLGKDVWTLRFDNITETLKLFTILEKVYTPTTWFTKISILFLYLRLFPDHELRRTIKIGLGLCAASLVCLELACIFKCWPISYSWTFWDGEHGGKCTSMSGQGWANASVNMFADIAVLILPLPTIWKLKLPIEKKLGIMAMFSVGLFVTVVSMVRLKTMKYFNFSANASWDFVELSLWSAIEIYVGIMCACMPGMRAFYTRVCRGRNWEKTGASHGYPAVSNTHQKSARDTFASSGTGLRDKVHRKGQFELMVTETDSTEDLTHKEEGIQRDF</sequence>
<evidence type="ECO:0000259" key="7">
    <source>
        <dbReference type="Pfam" id="PF20684"/>
    </source>
</evidence>
<proteinExistence type="inferred from homology"/>
<organism evidence="8 9">
    <name type="scientific">Lithohypha guttulata</name>
    <dbReference type="NCBI Taxonomy" id="1690604"/>
    <lineage>
        <taxon>Eukaryota</taxon>
        <taxon>Fungi</taxon>
        <taxon>Dikarya</taxon>
        <taxon>Ascomycota</taxon>
        <taxon>Pezizomycotina</taxon>
        <taxon>Eurotiomycetes</taxon>
        <taxon>Chaetothyriomycetidae</taxon>
        <taxon>Chaetothyriales</taxon>
        <taxon>Trichomeriaceae</taxon>
        <taxon>Lithohypha</taxon>
    </lineage>
</organism>
<accession>A0ABR0K4G9</accession>
<keyword evidence="2 6" id="KW-0812">Transmembrane</keyword>
<comment type="subcellular location">
    <subcellularLocation>
        <location evidence="1">Membrane</location>
        <topology evidence="1">Multi-pass membrane protein</topology>
    </subcellularLocation>
</comment>
<keyword evidence="3 6" id="KW-1133">Transmembrane helix</keyword>
<protein>
    <recommendedName>
        <fullName evidence="7">Rhodopsin domain-containing protein</fullName>
    </recommendedName>
</protein>
<feature type="transmembrane region" description="Helical" evidence="6">
    <location>
        <begin position="23"/>
        <end position="44"/>
    </location>
</feature>
<dbReference type="Pfam" id="PF20684">
    <property type="entry name" value="Fung_rhodopsin"/>
    <property type="match status" value="1"/>
</dbReference>
<evidence type="ECO:0000256" key="1">
    <source>
        <dbReference type="ARBA" id="ARBA00004141"/>
    </source>
</evidence>
<keyword evidence="4 6" id="KW-0472">Membrane</keyword>
<dbReference type="InterPro" id="IPR052337">
    <property type="entry name" value="SAT4-like"/>
</dbReference>
<feature type="transmembrane region" description="Helical" evidence="6">
    <location>
        <begin position="148"/>
        <end position="169"/>
    </location>
</feature>
<dbReference type="EMBL" id="JAVRRG010000096">
    <property type="protein sequence ID" value="KAK5086256.1"/>
    <property type="molecule type" value="Genomic_DNA"/>
</dbReference>
<dbReference type="PANTHER" id="PTHR33048">
    <property type="entry name" value="PTH11-LIKE INTEGRAL MEMBRANE PROTEIN (AFU_ORTHOLOGUE AFUA_5G11245)"/>
    <property type="match status" value="1"/>
</dbReference>
<evidence type="ECO:0000256" key="2">
    <source>
        <dbReference type="ARBA" id="ARBA00022692"/>
    </source>
</evidence>